<proteinExistence type="predicted"/>
<comment type="caution">
    <text evidence="2">The sequence shown here is derived from an EMBL/GenBank/DDBJ whole genome shotgun (WGS) entry which is preliminary data.</text>
</comment>
<dbReference type="RefSeq" id="WP_258813644.1">
    <property type="nucleotide sequence ID" value="NZ_JANUGU010000008.1"/>
</dbReference>
<organism evidence="2 3">
    <name type="scientific">Massilia terrae</name>
    <dbReference type="NCBI Taxonomy" id="1811224"/>
    <lineage>
        <taxon>Bacteria</taxon>
        <taxon>Pseudomonadati</taxon>
        <taxon>Pseudomonadota</taxon>
        <taxon>Betaproteobacteria</taxon>
        <taxon>Burkholderiales</taxon>
        <taxon>Oxalobacteraceae</taxon>
        <taxon>Telluria group</taxon>
        <taxon>Massilia</taxon>
    </lineage>
</organism>
<dbReference type="Pfam" id="PF08861">
    <property type="entry name" value="DUF1828"/>
    <property type="match status" value="1"/>
</dbReference>
<gene>
    <name evidence="2" type="ORF">NX778_20485</name>
</gene>
<dbReference type="Proteomes" id="UP001204621">
    <property type="component" value="Unassembled WGS sequence"/>
</dbReference>
<accession>A0ABT2D2K3</accession>
<sequence length="147" mass="16813">MISLDIKQLLGLDCDFVDDEKTLIAIHTPFRLEDSDPVPVYIEEIDGRLRFCDLGGVTWQLICRGIRLNDLEQLQFIRDLASLTGVTLNRDDELELWIDSENVNASFTRFMCAMLAMVRWEYEYVASGNARRLENAAESLLRVPVSA</sequence>
<evidence type="ECO:0000313" key="2">
    <source>
        <dbReference type="EMBL" id="MCS0660457.1"/>
    </source>
</evidence>
<evidence type="ECO:0000313" key="3">
    <source>
        <dbReference type="Proteomes" id="UP001204621"/>
    </source>
</evidence>
<feature type="domain" description="DUF1828" evidence="1">
    <location>
        <begin position="28"/>
        <end position="116"/>
    </location>
</feature>
<dbReference type="EMBL" id="JANUGU010000008">
    <property type="protein sequence ID" value="MCS0660457.1"/>
    <property type="molecule type" value="Genomic_DNA"/>
</dbReference>
<reference evidence="2 3" key="1">
    <citation type="submission" date="2022-08" db="EMBL/GenBank/DDBJ databases">
        <title>Reclassification of Massilia species as members of the genera Telluria, Duganella, Pseudoduganella, Mokoshia gen. nov. and Zemynaea gen. nov. using orthogonal and non-orthogonal genome-based approaches.</title>
        <authorList>
            <person name="Bowman J.P."/>
        </authorList>
    </citation>
    <scope>NUCLEOTIDE SEQUENCE [LARGE SCALE GENOMIC DNA]</scope>
    <source>
        <strain evidence="2 3">JCM 31606</strain>
    </source>
</reference>
<evidence type="ECO:0000259" key="1">
    <source>
        <dbReference type="Pfam" id="PF08861"/>
    </source>
</evidence>
<name>A0ABT2D2K3_9BURK</name>
<keyword evidence="3" id="KW-1185">Reference proteome</keyword>
<protein>
    <submittedName>
        <fullName evidence="2">DUF1828 domain-containing protein</fullName>
    </submittedName>
</protein>
<dbReference type="InterPro" id="IPR014960">
    <property type="entry name" value="DUF1828"/>
</dbReference>